<feature type="transmembrane region" description="Helical" evidence="2">
    <location>
        <begin position="52"/>
        <end position="75"/>
    </location>
</feature>
<organism evidence="4 5">
    <name type="scientific">Teichococcus oryzae</name>
    <dbReference type="NCBI Taxonomy" id="1608942"/>
    <lineage>
        <taxon>Bacteria</taxon>
        <taxon>Pseudomonadati</taxon>
        <taxon>Pseudomonadota</taxon>
        <taxon>Alphaproteobacteria</taxon>
        <taxon>Acetobacterales</taxon>
        <taxon>Roseomonadaceae</taxon>
        <taxon>Roseomonas</taxon>
    </lineage>
</organism>
<feature type="transmembrane region" description="Helical" evidence="2">
    <location>
        <begin position="96"/>
        <end position="121"/>
    </location>
</feature>
<evidence type="ECO:0000259" key="3">
    <source>
        <dbReference type="Pfam" id="PF01757"/>
    </source>
</evidence>
<feature type="transmembrane region" description="Helical" evidence="2">
    <location>
        <begin position="229"/>
        <end position="248"/>
    </location>
</feature>
<feature type="transmembrane region" description="Helical" evidence="2">
    <location>
        <begin position="320"/>
        <end position="342"/>
    </location>
</feature>
<keyword evidence="2" id="KW-0472">Membrane</keyword>
<evidence type="ECO:0000313" key="5">
    <source>
        <dbReference type="Proteomes" id="UP000322110"/>
    </source>
</evidence>
<protein>
    <submittedName>
        <fullName evidence="4">Acyltransferase</fullName>
    </submittedName>
</protein>
<dbReference type="GO" id="GO:0000271">
    <property type="term" value="P:polysaccharide biosynthetic process"/>
    <property type="evidence" value="ECO:0007669"/>
    <property type="project" value="TreeGrafter"/>
</dbReference>
<name>A0A5B2TD79_9PROT</name>
<feature type="region of interest" description="Disordered" evidence="1">
    <location>
        <begin position="353"/>
        <end position="375"/>
    </location>
</feature>
<dbReference type="AlphaFoldDB" id="A0A5B2TD79"/>
<keyword evidence="5" id="KW-1185">Reference proteome</keyword>
<evidence type="ECO:0000256" key="1">
    <source>
        <dbReference type="SAM" id="MobiDB-lite"/>
    </source>
</evidence>
<dbReference type="Proteomes" id="UP000322110">
    <property type="component" value="Unassembled WGS sequence"/>
</dbReference>
<feature type="transmembrane region" description="Helical" evidence="2">
    <location>
        <begin position="284"/>
        <end position="305"/>
    </location>
</feature>
<proteinExistence type="predicted"/>
<dbReference type="InterPro" id="IPR002656">
    <property type="entry name" value="Acyl_transf_3_dom"/>
</dbReference>
<feature type="transmembrane region" description="Helical" evidence="2">
    <location>
        <begin position="163"/>
        <end position="193"/>
    </location>
</feature>
<comment type="caution">
    <text evidence="4">The sequence shown here is derived from an EMBL/GenBank/DDBJ whole genome shotgun (WGS) entry which is preliminary data.</text>
</comment>
<feature type="transmembrane region" description="Helical" evidence="2">
    <location>
        <begin position="254"/>
        <end position="272"/>
    </location>
</feature>
<dbReference type="GO" id="GO:0016020">
    <property type="term" value="C:membrane"/>
    <property type="evidence" value="ECO:0007669"/>
    <property type="project" value="TreeGrafter"/>
</dbReference>
<keyword evidence="4" id="KW-0012">Acyltransferase</keyword>
<keyword evidence="4" id="KW-0808">Transferase</keyword>
<reference evidence="4 5" key="1">
    <citation type="journal article" date="2015" name="Int. J. Syst. Evol. Microbiol.">
        <title>Roseomonas oryzae sp. nov., isolated from paddy rhizosphere soil.</title>
        <authorList>
            <person name="Ramaprasad E.V."/>
            <person name="Sasikala Ch."/>
            <person name="Ramana Ch.V."/>
        </authorList>
    </citation>
    <scope>NUCLEOTIDE SEQUENCE [LARGE SCALE GENOMIC DNA]</scope>
    <source>
        <strain evidence="4 5">KCTC 42542</strain>
    </source>
</reference>
<dbReference type="EMBL" id="VUKA01000007">
    <property type="protein sequence ID" value="KAA2212457.1"/>
    <property type="molecule type" value="Genomic_DNA"/>
</dbReference>
<dbReference type="Pfam" id="PF01757">
    <property type="entry name" value="Acyl_transf_3"/>
    <property type="match status" value="1"/>
</dbReference>
<evidence type="ECO:0000256" key="2">
    <source>
        <dbReference type="SAM" id="Phobius"/>
    </source>
</evidence>
<feature type="domain" description="Acyltransferase 3" evidence="3">
    <location>
        <begin position="16"/>
        <end position="339"/>
    </location>
</feature>
<keyword evidence="2" id="KW-1133">Transmembrane helix</keyword>
<dbReference type="PANTHER" id="PTHR23028:SF131">
    <property type="entry name" value="BLR2367 PROTEIN"/>
    <property type="match status" value="1"/>
</dbReference>
<evidence type="ECO:0000313" key="4">
    <source>
        <dbReference type="EMBL" id="KAA2212457.1"/>
    </source>
</evidence>
<dbReference type="InterPro" id="IPR050879">
    <property type="entry name" value="Acyltransferase_3"/>
</dbReference>
<accession>A0A5B2TD79</accession>
<keyword evidence="2" id="KW-0812">Transmembrane</keyword>
<dbReference type="PANTHER" id="PTHR23028">
    <property type="entry name" value="ACETYLTRANSFERASE"/>
    <property type="match status" value="1"/>
</dbReference>
<gene>
    <name evidence="4" type="ORF">F0Q34_14085</name>
</gene>
<dbReference type="GO" id="GO:0016747">
    <property type="term" value="F:acyltransferase activity, transferring groups other than amino-acyl groups"/>
    <property type="evidence" value="ECO:0007669"/>
    <property type="project" value="InterPro"/>
</dbReference>
<sequence>MPSSPDMALRPRQDIPALTGARGPAALAVVAYHLPVDPTTPGTTSWFGLEPIFMRGHLGVAFFFILSGFIIHHVYRNVFASSLNSNDVKRFVLYRFARIWPLHIVTMVGALLLYAVAVLVFNRVPGDVDSYSPLSILANTLMVQSWFGIGSPNVPAWSISAEWAAYLAFPFLCWLLMRLPLLGWIVLGIAALLLTGTEFTTHPLGRIATGFVIGMVLRECEGRLGLARHLGRFTGVGVLALLLAGCWLLPEESLLPYTLGFAILILALCNPGDWLAGLAARKPLVYLGEISFALYMVHAVVWSAFKNLLRIVAPGIEPTAHLPVLAGTILSLLAAAALYHLIEIPGRNMLRRGHRPAPQHAAETGLSSAEARPAR</sequence>